<keyword evidence="2" id="KW-1185">Reference proteome</keyword>
<protein>
    <submittedName>
        <fullName evidence="1">Uncharacterized protein</fullName>
    </submittedName>
</protein>
<dbReference type="Proteomes" id="UP000224460">
    <property type="component" value="Unassembled WGS sequence"/>
</dbReference>
<accession>A0AC61D9F0</accession>
<dbReference type="EMBL" id="PEDL01000017">
    <property type="protein sequence ID" value="PHV69869.1"/>
    <property type="molecule type" value="Genomic_DNA"/>
</dbReference>
<comment type="caution">
    <text evidence="1">The sequence shown here is derived from an EMBL/GenBank/DDBJ whole genome shotgun (WGS) entry which is preliminary data.</text>
</comment>
<proteinExistence type="predicted"/>
<reference evidence="1" key="1">
    <citation type="submission" date="2017-10" db="EMBL/GenBank/DDBJ databases">
        <title>Genome sequence of cellulolytic Lachnospiraceae bacterium XHS1971 isolated from hotspring sediment.</title>
        <authorList>
            <person name="Vasudevan G."/>
            <person name="Joshi A.J."/>
            <person name="Hivarkar S."/>
            <person name="Lanjekar V.B."/>
            <person name="Dhakephalkar P.K."/>
            <person name="Dagar S."/>
        </authorList>
    </citation>
    <scope>NUCLEOTIDE SEQUENCE</scope>
    <source>
        <strain evidence="1">XHS1971</strain>
    </source>
</reference>
<organism evidence="1 2">
    <name type="scientific">Sporanaerobium hydrogeniformans</name>
    <dbReference type="NCBI Taxonomy" id="3072179"/>
    <lineage>
        <taxon>Bacteria</taxon>
        <taxon>Bacillati</taxon>
        <taxon>Bacillota</taxon>
        <taxon>Clostridia</taxon>
        <taxon>Lachnospirales</taxon>
        <taxon>Lachnospiraceae</taxon>
        <taxon>Sporanaerobium</taxon>
    </lineage>
</organism>
<sequence>MEITRQMMREALRYIGIPLNQENEEIVSKVDATYKFLEKLASPKLISKEFMLIRQENKIGFEGTTLMLESKDLYKLFMHCEKVYILAATLGQEVDRQIRLKQKLDMLDALVLDACASVWVDKLCDEWEQDRIESLGEGQFLTKRFSPGYGDVPLACQGDLLAILNAGRHIGLSLTKTQMLLPTKSITAFIGISNQKEKREKTCSTCSLVRSCIYRRRGEKCGL</sequence>
<evidence type="ECO:0000313" key="1">
    <source>
        <dbReference type="EMBL" id="PHV69869.1"/>
    </source>
</evidence>
<evidence type="ECO:0000313" key="2">
    <source>
        <dbReference type="Proteomes" id="UP000224460"/>
    </source>
</evidence>
<name>A0AC61D9F0_9FIRM</name>
<gene>
    <name evidence="1" type="ORF">CS063_13605</name>
</gene>